<dbReference type="Proteomes" id="UP001610631">
    <property type="component" value="Unassembled WGS sequence"/>
</dbReference>
<comment type="caution">
    <text evidence="1">The sequence shown here is derived from an EMBL/GenBank/DDBJ whole genome shotgun (WGS) entry which is preliminary data.</text>
</comment>
<name>A0ABW7PQJ2_9ACTN</name>
<accession>A0ABW7PQJ2</accession>
<feature type="non-terminal residue" evidence="1">
    <location>
        <position position="86"/>
    </location>
</feature>
<sequence length="86" mass="9726">MLKTRQLAIDAYRDSLDQSADASERSYASQVARIGLGQREAEIMQAVAAVEADVANKRRELAQQFAETNDREMYDAKLKDLEAYQQ</sequence>
<proteinExistence type="predicted"/>
<dbReference type="RefSeq" id="WP_395514219.1">
    <property type="nucleotide sequence ID" value="NZ_JBBDHD010000364.1"/>
</dbReference>
<organism evidence="1 2">
    <name type="scientific">Streptomyces racemochromogenes</name>
    <dbReference type="NCBI Taxonomy" id="67353"/>
    <lineage>
        <taxon>Bacteria</taxon>
        <taxon>Bacillati</taxon>
        <taxon>Actinomycetota</taxon>
        <taxon>Actinomycetes</taxon>
        <taxon>Kitasatosporales</taxon>
        <taxon>Streptomycetaceae</taxon>
        <taxon>Streptomyces</taxon>
    </lineage>
</organism>
<evidence type="ECO:0000313" key="1">
    <source>
        <dbReference type="EMBL" id="MFH7600697.1"/>
    </source>
</evidence>
<protein>
    <submittedName>
        <fullName evidence="1">Uncharacterized protein</fullName>
    </submittedName>
</protein>
<keyword evidence="2" id="KW-1185">Reference proteome</keyword>
<gene>
    <name evidence="1" type="ORF">WDV06_37260</name>
</gene>
<reference evidence="1 2" key="1">
    <citation type="submission" date="2024-03" db="EMBL/GenBank/DDBJ databases">
        <title>Whole genome sequencing of Streptomyces racemochromogenes, to identify antimicrobial biosynthetic gene clusters.</title>
        <authorList>
            <person name="Suryawanshi P."/>
            <person name="Krishnaraj P.U."/>
            <person name="Arun Y.P."/>
            <person name="Suryawanshi M.P."/>
            <person name="Rakshit O."/>
        </authorList>
    </citation>
    <scope>NUCLEOTIDE SEQUENCE [LARGE SCALE GENOMIC DNA]</scope>
    <source>
        <strain evidence="1 2">AUDT626</strain>
    </source>
</reference>
<evidence type="ECO:0000313" key="2">
    <source>
        <dbReference type="Proteomes" id="UP001610631"/>
    </source>
</evidence>
<dbReference type="EMBL" id="JBBDHD010000364">
    <property type="protein sequence ID" value="MFH7600697.1"/>
    <property type="molecule type" value="Genomic_DNA"/>
</dbReference>